<dbReference type="InterPro" id="IPR007310">
    <property type="entry name" value="Aerobactin_biosyn_IucA/IucC_N"/>
</dbReference>
<proteinExistence type="predicted"/>
<feature type="domain" description="Aerobactin siderophore biosynthesis IucA/IucC-like C-terminal" evidence="3">
    <location>
        <begin position="457"/>
        <end position="614"/>
    </location>
</feature>
<dbReference type="PANTHER" id="PTHR34384">
    <property type="entry name" value="L-2,3-DIAMINOPROPANOATE--CITRATE LIGASE"/>
    <property type="match status" value="1"/>
</dbReference>
<dbReference type="Proteomes" id="UP000001822">
    <property type="component" value="Chromosome"/>
</dbReference>
<dbReference type="Pfam" id="PF04183">
    <property type="entry name" value="IucA_IucC"/>
    <property type="match status" value="1"/>
</dbReference>
<dbReference type="GO" id="GO:0016881">
    <property type="term" value="F:acid-amino acid ligase activity"/>
    <property type="evidence" value="ECO:0007669"/>
    <property type="project" value="UniProtKB-ARBA"/>
</dbReference>
<evidence type="ECO:0000259" key="2">
    <source>
        <dbReference type="Pfam" id="PF04183"/>
    </source>
</evidence>
<dbReference type="Pfam" id="PF06276">
    <property type="entry name" value="FhuF"/>
    <property type="match status" value="1"/>
</dbReference>
<dbReference type="GO" id="GO:0019290">
    <property type="term" value="P:siderophore biosynthetic process"/>
    <property type="evidence" value="ECO:0007669"/>
    <property type="project" value="InterPro"/>
</dbReference>
<feature type="domain" description="Aerobactin siderophore biosynthesis IucA/IucC N-terminal" evidence="2">
    <location>
        <begin position="188"/>
        <end position="435"/>
    </location>
</feature>
<dbReference type="InterPro" id="IPR022770">
    <property type="entry name" value="IucA/IucC-like_C"/>
</dbReference>
<protein>
    <submittedName>
        <fullName evidence="4">Siderophore biosynthesis protein</fullName>
    </submittedName>
</protein>
<keyword evidence="5" id="KW-1185">Reference proteome</keyword>
<comment type="pathway">
    <text evidence="1">Siderophore biosynthesis.</text>
</comment>
<dbReference type="Gene3D" id="1.10.510.40">
    <property type="match status" value="1"/>
</dbReference>
<evidence type="ECO:0000313" key="4">
    <source>
        <dbReference type="EMBL" id="ABG57881.1"/>
    </source>
</evidence>
<dbReference type="AlphaFoldDB" id="A0A6N4SNK8"/>
<sequence>MAWMHNLILLSYALYYFFQFLQLQVFHLNVKHIDMNHSDNLISQDFQTGIRHLKKDVWNLANRKHITKVFAEFLHECLIDPVQTKTETALVHFRLATDSPAVYYTFSGEYRAMDYWHLDPNSVVKHVDGKTQPALDVIQFFLDIKETLGVKPLTLSKFIEETYNTLYADAYILAQGRIGAHLLVDAPYTIIEHQMDGHPWATVNKGRIGFSYEDYLDFVPEANKMTTLFWLGVHKSKASYAHTKEYNYERLVQEELGIDLQEEFNAVLFSHDVNPEEYLFLPVHEWQWKHKLTFLFAGDIANQYIIPLGKGNDSYTPQQSIRTFFNTDKPEKLYVKTAISILNTSVYRGLSPAKLSVAPFVTTWVKNKLDTDPVLKRLGFTLLGEVATIGYKHNHYEQVENGPYHYKELLGAIWRESATNYLNEGERIMTMASLLYVDENGKSFTAELIRKSGLTPEAWLKVYLKSYLTPILHIFYQHKFFFSPHGENTILVIQDYVPVRIIIKDFVEEIVLTQDGRNEAPEEAKNILRDIDDEYATLFILSGVFDGVFRYLSNVFQSYVGLDEKIFWQHVAQVIDGYQKDHPEFKERYEKFDLFIPEFIRVCINRVRLLTYGYSEEASIPMPEICGTLINPAAINRKK</sequence>
<evidence type="ECO:0000256" key="1">
    <source>
        <dbReference type="ARBA" id="ARBA00004924"/>
    </source>
</evidence>
<dbReference type="InterPro" id="IPR037455">
    <property type="entry name" value="LucA/IucC-like"/>
</dbReference>
<evidence type="ECO:0000259" key="3">
    <source>
        <dbReference type="Pfam" id="PF06276"/>
    </source>
</evidence>
<accession>A0A6N4SNK8</accession>
<dbReference type="PANTHER" id="PTHR34384:SF6">
    <property type="entry name" value="STAPHYLOFERRIN B SYNTHASE"/>
    <property type="match status" value="1"/>
</dbReference>
<organism evidence="4 5">
    <name type="scientific">Cytophaga hutchinsonii (strain ATCC 33406 / DSM 1761 / CIP 103989 / NBRC 15051 / NCIMB 9469 / D465)</name>
    <dbReference type="NCBI Taxonomy" id="269798"/>
    <lineage>
        <taxon>Bacteria</taxon>
        <taxon>Pseudomonadati</taxon>
        <taxon>Bacteroidota</taxon>
        <taxon>Cytophagia</taxon>
        <taxon>Cytophagales</taxon>
        <taxon>Cytophagaceae</taxon>
        <taxon>Cytophaga</taxon>
    </lineage>
</organism>
<dbReference type="KEGG" id="chu:CHU_0594"/>
<dbReference type="EMBL" id="CP000383">
    <property type="protein sequence ID" value="ABG57881.1"/>
    <property type="molecule type" value="Genomic_DNA"/>
</dbReference>
<gene>
    <name evidence="4" type="ordered locus">CHU_0594</name>
</gene>
<evidence type="ECO:0000313" key="5">
    <source>
        <dbReference type="Proteomes" id="UP000001822"/>
    </source>
</evidence>
<dbReference type="Gene3D" id="6.10.250.3370">
    <property type="match status" value="1"/>
</dbReference>
<dbReference type="OrthoDB" id="495728at2"/>
<dbReference type="Gene3D" id="3.30.310.280">
    <property type="match status" value="1"/>
</dbReference>
<name>A0A6N4SNK8_CYTH3</name>
<reference evidence="4 5" key="1">
    <citation type="journal article" date="2007" name="Appl. Environ. Microbiol.">
        <title>Genome sequence of the cellulolytic gliding bacterium Cytophaga hutchinsonii.</title>
        <authorList>
            <person name="Xie G."/>
            <person name="Bruce D.C."/>
            <person name="Challacombe J.F."/>
            <person name="Chertkov O."/>
            <person name="Detter J.C."/>
            <person name="Gilna P."/>
            <person name="Han C.S."/>
            <person name="Lucas S."/>
            <person name="Misra M."/>
            <person name="Myers G.L."/>
            <person name="Richardson P."/>
            <person name="Tapia R."/>
            <person name="Thayer N."/>
            <person name="Thompson L.S."/>
            <person name="Brettin T.S."/>
            <person name="Henrissat B."/>
            <person name="Wilson D.B."/>
            <person name="McBride M.J."/>
        </authorList>
    </citation>
    <scope>NUCLEOTIDE SEQUENCE [LARGE SCALE GENOMIC DNA]</scope>
    <source>
        <strain evidence="5">ATCC 33406 / DSM 1761 / CIP 103989 / NBRC 15051 / NCIMB 9469 / D465</strain>
    </source>
</reference>